<comment type="caution">
    <text evidence="1">The sequence shown here is derived from an EMBL/GenBank/DDBJ whole genome shotgun (WGS) entry which is preliminary data.</text>
</comment>
<evidence type="ECO:0000313" key="2">
    <source>
        <dbReference type="Proteomes" id="UP000006008"/>
    </source>
</evidence>
<evidence type="ECO:0008006" key="3">
    <source>
        <dbReference type="Google" id="ProtNLM"/>
    </source>
</evidence>
<name>G5H7K2_9BACT</name>
<dbReference type="PATRIC" id="fig|742725.3.peg.1105"/>
<dbReference type="GeneID" id="92815933"/>
<dbReference type="EMBL" id="ADLD01000009">
    <property type="protein sequence ID" value="EHB92841.1"/>
    <property type="molecule type" value="Genomic_DNA"/>
</dbReference>
<dbReference type="Proteomes" id="UP000006008">
    <property type="component" value="Unassembled WGS sequence"/>
</dbReference>
<sequence>MKTPNHRTLILAGGILAFAGSLRAEDLPVKQRLDKIEYHAELRGSGPDSCEVGMVIDIPYGAIKRNETMDITLELANGPQNSSVSLGSLLLQTGRESNRETRRLRRQGIEPKAPEVCSKYGKKRPILLSYSCTIPKEKWMSSATHVAVSENLSKKGKPLGNRKSEIQVSDIYNL</sequence>
<protein>
    <recommendedName>
        <fullName evidence="3">DUF3868 domain-containing protein</fullName>
    </recommendedName>
</protein>
<reference evidence="1 2" key="1">
    <citation type="submission" date="2011-08" db="EMBL/GenBank/DDBJ databases">
        <title>The Genome Sequence of Alistipes indistinctus YIT 12060.</title>
        <authorList>
            <consortium name="The Broad Institute Genome Sequencing Platform"/>
            <person name="Earl A."/>
            <person name="Ward D."/>
            <person name="Feldgarden M."/>
            <person name="Gevers D."/>
            <person name="Morotomi M."/>
            <person name="Young S.K."/>
            <person name="Zeng Q."/>
            <person name="Gargeya S."/>
            <person name="Fitzgerald M."/>
            <person name="Haas B."/>
            <person name="Abouelleil A."/>
            <person name="Alvarado L."/>
            <person name="Arachchi H.M."/>
            <person name="Berlin A."/>
            <person name="Brown A."/>
            <person name="Chapman S.B."/>
            <person name="Chen Z."/>
            <person name="Dunbar C."/>
            <person name="Freedman E."/>
            <person name="Gearin G."/>
            <person name="Gellesch M."/>
            <person name="Goldberg J."/>
            <person name="Griggs A."/>
            <person name="Gujja S."/>
            <person name="Heiman D."/>
            <person name="Howarth C."/>
            <person name="Larson L."/>
            <person name="Lui A."/>
            <person name="MacDonald P.J.P."/>
            <person name="Montmayeur A."/>
            <person name="Murphy C."/>
            <person name="Neiman D."/>
            <person name="Pearson M."/>
            <person name="Priest M."/>
            <person name="Roberts A."/>
            <person name="Saif S."/>
            <person name="Shea T."/>
            <person name="Shenoy N."/>
            <person name="Sisk P."/>
            <person name="Stolte C."/>
            <person name="Sykes S."/>
            <person name="Wortman J."/>
            <person name="Nusbaum C."/>
            <person name="Birren B."/>
        </authorList>
    </citation>
    <scope>NUCLEOTIDE SEQUENCE [LARGE SCALE GENOMIC DNA]</scope>
    <source>
        <strain evidence="1 2">YIT 12060</strain>
    </source>
</reference>
<organism evidence="1 2">
    <name type="scientific">Alistipes indistinctus YIT 12060</name>
    <dbReference type="NCBI Taxonomy" id="742725"/>
    <lineage>
        <taxon>Bacteria</taxon>
        <taxon>Pseudomonadati</taxon>
        <taxon>Bacteroidota</taxon>
        <taxon>Bacteroidia</taxon>
        <taxon>Bacteroidales</taxon>
        <taxon>Rikenellaceae</taxon>
        <taxon>Alistipes</taxon>
    </lineage>
</organism>
<gene>
    <name evidence="1" type="ORF">HMPREF9450_01045</name>
</gene>
<dbReference type="RefSeq" id="WP_009133851.1">
    <property type="nucleotide sequence ID" value="NZ_CP102250.1"/>
</dbReference>
<proteinExistence type="predicted"/>
<dbReference type="STRING" id="742725.HMPREF9450_01045"/>
<accession>G5H7K2</accession>
<dbReference type="AlphaFoldDB" id="G5H7K2"/>
<evidence type="ECO:0000313" key="1">
    <source>
        <dbReference type="EMBL" id="EHB92841.1"/>
    </source>
</evidence>
<keyword evidence="2" id="KW-1185">Reference proteome</keyword>
<dbReference type="HOGENOM" id="CLU_1536883_0_0_10"/>